<reference evidence="4" key="1">
    <citation type="submission" date="2021-01" db="EMBL/GenBank/DDBJ databases">
        <authorList>
            <consortium name="Genoscope - CEA"/>
            <person name="William W."/>
        </authorList>
    </citation>
    <scope>NUCLEOTIDE SEQUENCE</scope>
</reference>
<sequence length="248" mass="28995">MNLQAQGFKLYNSNQNNEIINKRRKLSIGSEGSDSTGERLNESFNRLTLSAGNPQSSFQPFVKIPITQIRPPERPITQPSLMMGIQKYLKLGEDLEAEDLLTKPFNDLQQIQNLQQQSQQRLHYIPFGMPANYEKLMSEAQNVLKGEIKVEEERQKRTIDDFLIEQKLLNPGQKLSKEERAAKVKAYLEKKHNRLWKQVRYPVRKNLAEFRDRVQGRFTKSDKPRFNQSLILLDKEERKMETLTNSYA</sequence>
<feature type="domain" description="CCT" evidence="3">
    <location>
        <begin position="180"/>
        <end position="221"/>
    </location>
</feature>
<evidence type="ECO:0000259" key="3">
    <source>
        <dbReference type="PROSITE" id="PS51017"/>
    </source>
</evidence>
<accession>A0A8S1JX62</accession>
<dbReference type="EMBL" id="CAJJDN010000002">
    <property type="protein sequence ID" value="CAD8046867.1"/>
    <property type="molecule type" value="Genomic_DNA"/>
</dbReference>
<dbReference type="OrthoDB" id="153872at2759"/>
<dbReference type="Pfam" id="PF06203">
    <property type="entry name" value="CCT"/>
    <property type="match status" value="1"/>
</dbReference>
<dbReference type="Proteomes" id="UP000692954">
    <property type="component" value="Unassembled WGS sequence"/>
</dbReference>
<proteinExistence type="predicted"/>
<keyword evidence="2" id="KW-0539">Nucleus</keyword>
<organism evidence="4 5">
    <name type="scientific">Paramecium sonneborni</name>
    <dbReference type="NCBI Taxonomy" id="65129"/>
    <lineage>
        <taxon>Eukaryota</taxon>
        <taxon>Sar</taxon>
        <taxon>Alveolata</taxon>
        <taxon>Ciliophora</taxon>
        <taxon>Intramacronucleata</taxon>
        <taxon>Oligohymenophorea</taxon>
        <taxon>Peniculida</taxon>
        <taxon>Parameciidae</taxon>
        <taxon>Paramecium</taxon>
    </lineage>
</organism>
<comment type="caution">
    <text evidence="4">The sequence shown here is derived from an EMBL/GenBank/DDBJ whole genome shotgun (WGS) entry which is preliminary data.</text>
</comment>
<dbReference type="InterPro" id="IPR010402">
    <property type="entry name" value="CCT_domain"/>
</dbReference>
<name>A0A8S1JX62_9CILI</name>
<dbReference type="AlphaFoldDB" id="A0A8S1JX62"/>
<dbReference type="PANTHER" id="PTHR31319">
    <property type="entry name" value="ZINC FINGER PROTEIN CONSTANS-LIKE 4"/>
    <property type="match status" value="1"/>
</dbReference>
<evidence type="ECO:0000256" key="2">
    <source>
        <dbReference type="ARBA" id="ARBA00023242"/>
    </source>
</evidence>
<dbReference type="PROSITE" id="PS51017">
    <property type="entry name" value="CCT"/>
    <property type="match status" value="1"/>
</dbReference>
<dbReference type="CDD" id="cd00636">
    <property type="entry name" value="TroA-like"/>
    <property type="match status" value="1"/>
</dbReference>
<dbReference type="InterPro" id="IPR045281">
    <property type="entry name" value="CONSTANS-like"/>
</dbReference>
<evidence type="ECO:0000313" key="4">
    <source>
        <dbReference type="EMBL" id="CAD8046867.1"/>
    </source>
</evidence>
<evidence type="ECO:0000256" key="1">
    <source>
        <dbReference type="ARBA" id="ARBA00004123"/>
    </source>
</evidence>
<keyword evidence="5" id="KW-1185">Reference proteome</keyword>
<evidence type="ECO:0000313" key="5">
    <source>
        <dbReference type="Proteomes" id="UP000692954"/>
    </source>
</evidence>
<dbReference type="PANTHER" id="PTHR31319:SF77">
    <property type="entry name" value="ZINC FINGER PROTEIN CONSTANS-LIKE 4"/>
    <property type="match status" value="1"/>
</dbReference>
<dbReference type="GO" id="GO:0005634">
    <property type="term" value="C:nucleus"/>
    <property type="evidence" value="ECO:0007669"/>
    <property type="project" value="UniProtKB-SubCell"/>
</dbReference>
<gene>
    <name evidence="4" type="ORF">PSON_ATCC_30995.1.T0020106</name>
</gene>
<protein>
    <recommendedName>
        <fullName evidence="3">CCT domain-containing protein</fullName>
    </recommendedName>
</protein>
<comment type="subcellular location">
    <subcellularLocation>
        <location evidence="1">Nucleus</location>
    </subcellularLocation>
</comment>